<dbReference type="EC" id="2.3.1.222" evidence="3 10"/>
<proteinExistence type="inferred from homology"/>
<evidence type="ECO:0000256" key="10">
    <source>
        <dbReference type="PIRNR" id="PIRNR010130"/>
    </source>
</evidence>
<evidence type="ECO:0000313" key="12">
    <source>
        <dbReference type="Proteomes" id="UP001601059"/>
    </source>
</evidence>
<keyword evidence="12" id="KW-1185">Reference proteome</keyword>
<comment type="catalytic activity">
    <reaction evidence="9 10">
        <text>propanoyl-CoA + phosphate = propanoyl phosphate + CoA</text>
        <dbReference type="Rhea" id="RHEA:28046"/>
        <dbReference type="ChEBI" id="CHEBI:43474"/>
        <dbReference type="ChEBI" id="CHEBI:57287"/>
        <dbReference type="ChEBI" id="CHEBI:57392"/>
        <dbReference type="ChEBI" id="CHEBI:58933"/>
        <dbReference type="EC" id="2.3.1.222"/>
    </reaction>
</comment>
<evidence type="ECO:0000256" key="4">
    <source>
        <dbReference type="ARBA" id="ARBA00020837"/>
    </source>
</evidence>
<dbReference type="PANTHER" id="PTHR39453">
    <property type="entry name" value="PHOSPHATE PROPANOYLTRANSFERASE"/>
    <property type="match status" value="1"/>
</dbReference>
<comment type="pathway">
    <text evidence="10">Polyol metabolism; 1,2-propanediol degradation.</text>
</comment>
<dbReference type="NCBIfam" id="NF011652">
    <property type="entry name" value="PRK15070.1"/>
    <property type="match status" value="1"/>
</dbReference>
<evidence type="ECO:0000256" key="1">
    <source>
        <dbReference type="ARBA" id="ARBA00001947"/>
    </source>
</evidence>
<dbReference type="RefSeq" id="WP_389360466.1">
    <property type="nucleotide sequence ID" value="NZ_JBIACK010000003.1"/>
</dbReference>
<comment type="cofactor">
    <cofactor evidence="1">
        <name>Zn(2+)</name>
        <dbReference type="ChEBI" id="CHEBI:29105"/>
    </cofactor>
</comment>
<dbReference type="EMBL" id="JBIACK010000003">
    <property type="protein sequence ID" value="MFE8700875.1"/>
    <property type="molecule type" value="Genomic_DNA"/>
</dbReference>
<keyword evidence="6" id="KW-0479">Metal-binding</keyword>
<reference evidence="11 12" key="1">
    <citation type="submission" date="2024-08" db="EMBL/GenBank/DDBJ databases">
        <title>Two novel Cytobacillus novel species.</title>
        <authorList>
            <person name="Liu G."/>
        </authorList>
    </citation>
    <scope>NUCLEOTIDE SEQUENCE [LARGE SCALE GENOMIC DNA]</scope>
    <source>
        <strain evidence="11 12">FJAT-54145</strain>
    </source>
</reference>
<evidence type="ECO:0000256" key="9">
    <source>
        <dbReference type="ARBA" id="ARBA00047589"/>
    </source>
</evidence>
<comment type="function">
    <text evidence="10">Involved in 1,2-propanediol (1,2-PD) degradation by catalyzing the conversion of propanoyl-CoA to propanoyl-phosphate.</text>
</comment>
<dbReference type="GO" id="GO:0016746">
    <property type="term" value="F:acyltransferase activity"/>
    <property type="evidence" value="ECO:0007669"/>
    <property type="project" value="UniProtKB-KW"/>
</dbReference>
<evidence type="ECO:0000256" key="5">
    <source>
        <dbReference type="ARBA" id="ARBA00022679"/>
    </source>
</evidence>
<evidence type="ECO:0000313" key="11">
    <source>
        <dbReference type="EMBL" id="MFE8700875.1"/>
    </source>
</evidence>
<dbReference type="PIRSF" id="PIRSF010130">
    <property type="entry name" value="PduL"/>
    <property type="match status" value="1"/>
</dbReference>
<evidence type="ECO:0000256" key="8">
    <source>
        <dbReference type="ARBA" id="ARBA00023315"/>
    </source>
</evidence>
<dbReference type="InterPro" id="IPR008300">
    <property type="entry name" value="PTAC"/>
</dbReference>
<dbReference type="Pfam" id="PF06130">
    <property type="entry name" value="PTAC"/>
    <property type="match status" value="1"/>
</dbReference>
<gene>
    <name evidence="11" type="primary">pduL</name>
    <name evidence="11" type="ORF">ACFYKX_09630</name>
</gene>
<comment type="caution">
    <text evidence="11">The sequence shown here is derived from an EMBL/GenBank/DDBJ whole genome shotgun (WGS) entry which is preliminary data.</text>
</comment>
<protein>
    <recommendedName>
        <fullName evidence="4 10">Phosphate propanoyltransferase</fullName>
        <ecNumber evidence="3 10">2.3.1.222</ecNumber>
    </recommendedName>
</protein>
<organism evidence="11 12">
    <name type="scientific">Cytobacillus spartinae</name>
    <dbReference type="NCBI Taxonomy" id="3299023"/>
    <lineage>
        <taxon>Bacteria</taxon>
        <taxon>Bacillati</taxon>
        <taxon>Bacillota</taxon>
        <taxon>Bacilli</taxon>
        <taxon>Bacillales</taxon>
        <taxon>Bacillaceae</taxon>
        <taxon>Cytobacillus</taxon>
    </lineage>
</organism>
<accession>A0ABW6KDA0</accession>
<sequence>MKEFDMNHLVDEIVKEITNSRNTYAATTTTTLTDNRVPIGVSARHCHLTKCDFIKLFGDTGSLTKKGDLLQPGQFAANEAVTIAGPKGSIERVRVLGPFRKHTQVEVSMTDSIKLGLKPPIRESGNIEFSSPVTIIGPKGSIYKEKGLIIAQAHVHMSVNDAKRLHVQDGDFVRVKTLNEQRPISFEKVKIRVSPNYVLEMHIDTDEANAAHIQSGDFGEIILGEKR</sequence>
<keyword evidence="5 10" id="KW-0808">Transferase</keyword>
<dbReference type="PANTHER" id="PTHR39453:SF1">
    <property type="entry name" value="PHOSPHATE PROPANOYLTRANSFERASE"/>
    <property type="match status" value="1"/>
</dbReference>
<name>A0ABW6KDA0_9BACI</name>
<comment type="similarity">
    <text evidence="2 10">Belongs to the PduL family.</text>
</comment>
<keyword evidence="8 10" id="KW-0012">Acyltransferase</keyword>
<evidence type="ECO:0000256" key="2">
    <source>
        <dbReference type="ARBA" id="ARBA00007342"/>
    </source>
</evidence>
<evidence type="ECO:0000256" key="6">
    <source>
        <dbReference type="ARBA" id="ARBA00022723"/>
    </source>
</evidence>
<evidence type="ECO:0000256" key="7">
    <source>
        <dbReference type="ARBA" id="ARBA00022833"/>
    </source>
</evidence>
<evidence type="ECO:0000256" key="3">
    <source>
        <dbReference type="ARBA" id="ARBA00012206"/>
    </source>
</evidence>
<dbReference type="Proteomes" id="UP001601059">
    <property type="component" value="Unassembled WGS sequence"/>
</dbReference>
<keyword evidence="7" id="KW-0862">Zinc</keyword>